<sequence length="173" mass="19803">MNADAVLTTERLRLYPWQEEDFPLFAGLHSDPEVQHFLEAGENVWDEPILREKFVCFRADYAEHGWSKFKVLDSAGRFIGRAGFSRFEETGELEIGYSFTRNVWGKGYATEVASALLTWIYKVTPLDHTIGFAVAEHKVSRRVLEKIGMTFTGVRDLNGISNAFYRHDRPVAP</sequence>
<evidence type="ECO:0000313" key="2">
    <source>
        <dbReference type="EMBL" id="KLK92057.1"/>
    </source>
</evidence>
<feature type="domain" description="N-acetyltransferase" evidence="1">
    <location>
        <begin position="12"/>
        <end position="172"/>
    </location>
</feature>
<dbReference type="OrthoDB" id="6293260at2"/>
<proteinExistence type="predicted"/>
<organism evidence="2 3">
    <name type="scientific">Microvirga vignae</name>
    <dbReference type="NCBI Taxonomy" id="1225564"/>
    <lineage>
        <taxon>Bacteria</taxon>
        <taxon>Pseudomonadati</taxon>
        <taxon>Pseudomonadota</taxon>
        <taxon>Alphaproteobacteria</taxon>
        <taxon>Hyphomicrobiales</taxon>
        <taxon>Methylobacteriaceae</taxon>
        <taxon>Microvirga</taxon>
    </lineage>
</organism>
<keyword evidence="3" id="KW-1185">Reference proteome</keyword>
<dbReference type="PROSITE" id="PS51186">
    <property type="entry name" value="GNAT"/>
    <property type="match status" value="1"/>
</dbReference>
<dbReference type="AlphaFoldDB" id="A0A0H1RHH8"/>
<gene>
    <name evidence="2" type="ORF">AA309_16675</name>
</gene>
<dbReference type="RefSeq" id="WP_047190142.1">
    <property type="nucleotide sequence ID" value="NZ_LCYG01000042.1"/>
</dbReference>
<dbReference type="Pfam" id="PF13302">
    <property type="entry name" value="Acetyltransf_3"/>
    <property type="match status" value="1"/>
</dbReference>
<name>A0A0H1RHH8_9HYPH</name>
<comment type="caution">
    <text evidence="2">The sequence shown here is derived from an EMBL/GenBank/DDBJ whole genome shotgun (WGS) entry which is preliminary data.</text>
</comment>
<dbReference type="GO" id="GO:0016747">
    <property type="term" value="F:acyltransferase activity, transferring groups other than amino-acyl groups"/>
    <property type="evidence" value="ECO:0007669"/>
    <property type="project" value="InterPro"/>
</dbReference>
<dbReference type="InterPro" id="IPR000182">
    <property type="entry name" value="GNAT_dom"/>
</dbReference>
<dbReference type="SUPFAM" id="SSF55729">
    <property type="entry name" value="Acyl-CoA N-acyltransferases (Nat)"/>
    <property type="match status" value="1"/>
</dbReference>
<dbReference type="InterPro" id="IPR016181">
    <property type="entry name" value="Acyl_CoA_acyltransferase"/>
</dbReference>
<evidence type="ECO:0000259" key="1">
    <source>
        <dbReference type="PROSITE" id="PS51186"/>
    </source>
</evidence>
<dbReference type="STRING" id="1225564.AA309_16675"/>
<dbReference type="PANTHER" id="PTHR43792">
    <property type="entry name" value="GNAT FAMILY, PUTATIVE (AFU_ORTHOLOGUE AFUA_3G00765)-RELATED-RELATED"/>
    <property type="match status" value="1"/>
</dbReference>
<accession>A0A0H1RHH8</accession>
<reference evidence="2 3" key="1">
    <citation type="submission" date="2015-05" db="EMBL/GenBank/DDBJ databases">
        <title>Draft genome sequence of Microvirga vignae strain BR3299, a novel nitrogen fixing bacteria isolated from Brazil semi-aired region.</title>
        <authorList>
            <person name="Zilli J.E."/>
            <person name="Passos S.R."/>
            <person name="Leite J."/>
            <person name="Baldani J.I."/>
            <person name="Xavier G.R."/>
            <person name="Rumjaneck N.G."/>
            <person name="Simoes-Araujo J.L."/>
        </authorList>
    </citation>
    <scope>NUCLEOTIDE SEQUENCE [LARGE SCALE GENOMIC DNA]</scope>
    <source>
        <strain evidence="2 3">BR3299</strain>
    </source>
</reference>
<dbReference type="Proteomes" id="UP000035489">
    <property type="component" value="Unassembled WGS sequence"/>
</dbReference>
<dbReference type="PATRIC" id="fig|1225564.3.peg.4438"/>
<dbReference type="InterPro" id="IPR051531">
    <property type="entry name" value="N-acetyltransferase"/>
</dbReference>
<dbReference type="PANTHER" id="PTHR43792:SF1">
    <property type="entry name" value="N-ACETYLTRANSFERASE DOMAIN-CONTAINING PROTEIN"/>
    <property type="match status" value="1"/>
</dbReference>
<protein>
    <recommendedName>
        <fullName evidence="1">N-acetyltransferase domain-containing protein</fullName>
    </recommendedName>
</protein>
<dbReference type="EMBL" id="LCYG01000042">
    <property type="protein sequence ID" value="KLK92057.1"/>
    <property type="molecule type" value="Genomic_DNA"/>
</dbReference>
<dbReference type="Gene3D" id="3.40.630.30">
    <property type="match status" value="1"/>
</dbReference>
<evidence type="ECO:0000313" key="3">
    <source>
        <dbReference type="Proteomes" id="UP000035489"/>
    </source>
</evidence>